<sequence>MTKRQALVTGANKGIGLAIARGLAEAGMTVWLAARDRERGAKAVAHLEADGLDVRFIEMDVADDGSVQQAAERLSNEISALHVLVNNAGVLIDAATPPSQLPMEDIKATFEVNVFGPIRVTQRFIPLLKTADDARVVMMGSGLGSMTLMTDPTSMFSTVNLLDYPASKVALNAVTLAFARELEPYGIKVNIVEPGNVQTDLNGNTGALTPEEGASTAIKMALIGPEGPTGGFFGSHGRQPW</sequence>
<dbReference type="Pfam" id="PF00106">
    <property type="entry name" value="adh_short"/>
    <property type="match status" value="1"/>
</dbReference>
<evidence type="ECO:0000256" key="2">
    <source>
        <dbReference type="ARBA" id="ARBA00022857"/>
    </source>
</evidence>
<dbReference type="PANTHER" id="PTHR43490">
    <property type="entry name" value="(+)-NEOMENTHOL DEHYDROGENASE"/>
    <property type="match status" value="1"/>
</dbReference>
<dbReference type="Gene3D" id="3.40.50.720">
    <property type="entry name" value="NAD(P)-binding Rossmann-like Domain"/>
    <property type="match status" value="1"/>
</dbReference>
<dbReference type="PRINTS" id="PR00081">
    <property type="entry name" value="GDHRDH"/>
</dbReference>
<dbReference type="SUPFAM" id="SSF51735">
    <property type="entry name" value="NAD(P)-binding Rossmann-fold domains"/>
    <property type="match status" value="1"/>
</dbReference>
<dbReference type="Proteomes" id="UP000219422">
    <property type="component" value="Chromosome"/>
</dbReference>
<dbReference type="GeneID" id="57776750"/>
<dbReference type="PRINTS" id="PR00080">
    <property type="entry name" value="SDRFAMILY"/>
</dbReference>
<evidence type="ECO:0000313" key="5">
    <source>
        <dbReference type="EMBL" id="ATI79937.1"/>
    </source>
</evidence>
<evidence type="ECO:0000256" key="1">
    <source>
        <dbReference type="ARBA" id="ARBA00006484"/>
    </source>
</evidence>
<dbReference type="InterPro" id="IPR036291">
    <property type="entry name" value="NAD(P)-bd_dom_sf"/>
</dbReference>
<evidence type="ECO:0000313" key="6">
    <source>
        <dbReference type="Proteomes" id="UP000219422"/>
    </source>
</evidence>
<protein>
    <submittedName>
        <fullName evidence="5">SDR family oxidoreductase</fullName>
    </submittedName>
</protein>
<dbReference type="RefSeq" id="WP_097383189.1">
    <property type="nucleotide sequence ID" value="NZ_CP023741.1"/>
</dbReference>
<gene>
    <name evidence="5" type="ORF">A6768_07870</name>
</gene>
<reference evidence="5 6" key="1">
    <citation type="submission" date="2017-10" db="EMBL/GenBank/DDBJ databases">
        <title>Sphingobium yanoikuyae S72.</title>
        <authorList>
            <person name="Sanchez E."/>
            <person name="Bustos P."/>
            <person name="Mendoza P."/>
            <person name="Guo X."/>
            <person name="Mendoza A."/>
        </authorList>
    </citation>
    <scope>NUCLEOTIDE SEQUENCE [LARGE SCALE GENOMIC DNA]</scope>
    <source>
        <strain evidence="5 6">S72</strain>
    </source>
</reference>
<dbReference type="GO" id="GO:0016616">
    <property type="term" value="F:oxidoreductase activity, acting on the CH-OH group of donors, NAD or NADP as acceptor"/>
    <property type="evidence" value="ECO:0007669"/>
    <property type="project" value="InterPro"/>
</dbReference>
<dbReference type="PROSITE" id="PS00061">
    <property type="entry name" value="ADH_SHORT"/>
    <property type="match status" value="1"/>
</dbReference>
<evidence type="ECO:0000256" key="4">
    <source>
        <dbReference type="RuleBase" id="RU000363"/>
    </source>
</evidence>
<dbReference type="PANTHER" id="PTHR43490:SF99">
    <property type="entry name" value="SHORT-CHAIN DEHYDROGENASE_REDUCTASE"/>
    <property type="match status" value="1"/>
</dbReference>
<name>A0A291MXV6_SPHYA</name>
<proteinExistence type="inferred from homology"/>
<keyword evidence="2" id="KW-0521">NADP</keyword>
<dbReference type="CDD" id="cd05324">
    <property type="entry name" value="carb_red_PTCR-like_SDR_c"/>
    <property type="match status" value="1"/>
</dbReference>
<comment type="similarity">
    <text evidence="1 4">Belongs to the short-chain dehydrogenases/reductases (SDR) family.</text>
</comment>
<organism evidence="5 6">
    <name type="scientific">Sphingobium yanoikuyae</name>
    <name type="common">Sphingomonas yanoikuyae</name>
    <dbReference type="NCBI Taxonomy" id="13690"/>
    <lineage>
        <taxon>Bacteria</taxon>
        <taxon>Pseudomonadati</taxon>
        <taxon>Pseudomonadota</taxon>
        <taxon>Alphaproteobacteria</taxon>
        <taxon>Sphingomonadales</taxon>
        <taxon>Sphingomonadaceae</taxon>
        <taxon>Sphingobium</taxon>
    </lineage>
</organism>
<dbReference type="InterPro" id="IPR045313">
    <property type="entry name" value="CBR1-like"/>
</dbReference>
<accession>A0A291MXV6</accession>
<evidence type="ECO:0000256" key="3">
    <source>
        <dbReference type="ARBA" id="ARBA00023002"/>
    </source>
</evidence>
<dbReference type="KEGG" id="sya:A6768_07870"/>
<dbReference type="EMBL" id="CP023741">
    <property type="protein sequence ID" value="ATI79937.1"/>
    <property type="molecule type" value="Genomic_DNA"/>
</dbReference>
<dbReference type="InterPro" id="IPR020904">
    <property type="entry name" value="Sc_DH/Rdtase_CS"/>
</dbReference>
<dbReference type="InterPro" id="IPR002347">
    <property type="entry name" value="SDR_fam"/>
</dbReference>
<dbReference type="AlphaFoldDB" id="A0A291MXV6"/>
<keyword evidence="3" id="KW-0560">Oxidoreductase</keyword>